<keyword evidence="1" id="KW-0732">Signal</keyword>
<feature type="chain" id="PRO_5023839816" description="Secreted protein" evidence="1">
    <location>
        <begin position="27"/>
        <end position="138"/>
    </location>
</feature>
<dbReference type="RefSeq" id="WP_150529025.1">
    <property type="nucleotide sequence ID" value="NZ_BNBW01000010.1"/>
</dbReference>
<dbReference type="KEGG" id="svn:CP980_23665"/>
<reference evidence="2 3" key="1">
    <citation type="submission" date="2017-09" db="EMBL/GenBank/DDBJ databases">
        <authorList>
            <person name="Lee N."/>
            <person name="Cho B.-K."/>
        </authorList>
    </citation>
    <scope>NUCLEOTIDE SEQUENCE [LARGE SCALE GENOMIC DNA]</scope>
    <source>
        <strain evidence="2 3">ATCC 27476</strain>
    </source>
</reference>
<accession>A0A5J6JA40</accession>
<evidence type="ECO:0000313" key="3">
    <source>
        <dbReference type="Proteomes" id="UP000325563"/>
    </source>
</evidence>
<evidence type="ECO:0000256" key="1">
    <source>
        <dbReference type="SAM" id="SignalP"/>
    </source>
</evidence>
<evidence type="ECO:0008006" key="4">
    <source>
        <dbReference type="Google" id="ProtNLM"/>
    </source>
</evidence>
<dbReference type="AlphaFoldDB" id="A0A5J6JA40"/>
<protein>
    <recommendedName>
        <fullName evidence="4">Secreted protein</fullName>
    </recommendedName>
</protein>
<gene>
    <name evidence="2" type="ORF">CP980_23665</name>
</gene>
<keyword evidence="3" id="KW-1185">Reference proteome</keyword>
<name>A0A5J6JA40_STRVI</name>
<dbReference type="EMBL" id="CP023692">
    <property type="protein sequence ID" value="QEV47670.1"/>
    <property type="molecule type" value="Genomic_DNA"/>
</dbReference>
<sequence length="138" mass="15150">MRRSHLLALTGLALSASLTLGPVALAAQPSSGQVSIAPAATLCRLDGTVWDYSTGHVSTDQKARASCEGLRQGEARGADDGRQCRPKNYPLWVPNPNEVTSAKQRSFKIGYDRAYQREWNNANCQNRPQPEPYYPPVH</sequence>
<feature type="signal peptide" evidence="1">
    <location>
        <begin position="1"/>
        <end position="26"/>
    </location>
</feature>
<proteinExistence type="predicted"/>
<dbReference type="Proteomes" id="UP000325563">
    <property type="component" value="Chromosome"/>
</dbReference>
<evidence type="ECO:0000313" key="2">
    <source>
        <dbReference type="EMBL" id="QEV47670.1"/>
    </source>
</evidence>
<dbReference type="GeneID" id="95613542"/>
<organism evidence="2 3">
    <name type="scientific">Streptomyces vinaceus</name>
    <dbReference type="NCBI Taxonomy" id="1960"/>
    <lineage>
        <taxon>Bacteria</taxon>
        <taxon>Bacillati</taxon>
        <taxon>Actinomycetota</taxon>
        <taxon>Actinomycetes</taxon>
        <taxon>Kitasatosporales</taxon>
        <taxon>Streptomycetaceae</taxon>
        <taxon>Streptomyces</taxon>
    </lineage>
</organism>